<feature type="region of interest" description="Disordered" evidence="2">
    <location>
        <begin position="58"/>
        <end position="102"/>
    </location>
</feature>
<feature type="compositionally biased region" description="Low complexity" evidence="2">
    <location>
        <begin position="88"/>
        <end position="102"/>
    </location>
</feature>
<feature type="coiled-coil region" evidence="1">
    <location>
        <begin position="443"/>
        <end position="484"/>
    </location>
</feature>
<protein>
    <recommendedName>
        <fullName evidence="5">Coiled-coil domain-containing protein SCD2</fullName>
    </recommendedName>
</protein>
<dbReference type="Proteomes" id="UP000030645">
    <property type="component" value="Unassembled WGS sequence"/>
</dbReference>
<feature type="coiled-coil region" evidence="1">
    <location>
        <begin position="337"/>
        <end position="378"/>
    </location>
</feature>
<dbReference type="GO" id="GO:0000911">
    <property type="term" value="P:cytokinesis by cell plate formation"/>
    <property type="evidence" value="ECO:0007669"/>
    <property type="project" value="InterPro"/>
</dbReference>
<feature type="compositionally biased region" description="Polar residues" evidence="2">
    <location>
        <begin position="150"/>
        <end position="179"/>
    </location>
</feature>
<keyword evidence="1" id="KW-0175">Coiled coil</keyword>
<dbReference type="STRING" id="981085.W9R4E3"/>
<dbReference type="PANTHER" id="PTHR31762:SF10">
    <property type="entry name" value="FAS-BINDING FACTOR-LIKE PROTEIN"/>
    <property type="match status" value="1"/>
</dbReference>
<evidence type="ECO:0000256" key="2">
    <source>
        <dbReference type="SAM" id="MobiDB-lite"/>
    </source>
</evidence>
<feature type="region of interest" description="Disordered" evidence="2">
    <location>
        <begin position="221"/>
        <end position="277"/>
    </location>
</feature>
<feature type="compositionally biased region" description="Polar residues" evidence="2">
    <location>
        <begin position="58"/>
        <end position="72"/>
    </location>
</feature>
<dbReference type="eggNOG" id="ENOG502QVZK">
    <property type="taxonomic scope" value="Eukaryota"/>
</dbReference>
<dbReference type="InterPro" id="IPR040321">
    <property type="entry name" value="SCD2-like"/>
</dbReference>
<dbReference type="PANTHER" id="PTHR31762">
    <property type="entry name" value="FAS-BINDING FACTOR-LIKE PROTEIN"/>
    <property type="match status" value="1"/>
</dbReference>
<evidence type="ECO:0000256" key="1">
    <source>
        <dbReference type="SAM" id="Coils"/>
    </source>
</evidence>
<feature type="compositionally biased region" description="Low complexity" evidence="2">
    <location>
        <begin position="223"/>
        <end position="236"/>
    </location>
</feature>
<gene>
    <name evidence="3" type="ORF">L484_010229</name>
</gene>
<proteinExistence type="predicted"/>
<keyword evidence="4" id="KW-1185">Reference proteome</keyword>
<evidence type="ECO:0000313" key="4">
    <source>
        <dbReference type="Proteomes" id="UP000030645"/>
    </source>
</evidence>
<feature type="region of interest" description="Disordered" evidence="2">
    <location>
        <begin position="134"/>
        <end position="194"/>
    </location>
</feature>
<evidence type="ECO:0008006" key="5">
    <source>
        <dbReference type="Google" id="ProtNLM"/>
    </source>
</evidence>
<organism evidence="3 4">
    <name type="scientific">Morus notabilis</name>
    <dbReference type="NCBI Taxonomy" id="981085"/>
    <lineage>
        <taxon>Eukaryota</taxon>
        <taxon>Viridiplantae</taxon>
        <taxon>Streptophyta</taxon>
        <taxon>Embryophyta</taxon>
        <taxon>Tracheophyta</taxon>
        <taxon>Spermatophyta</taxon>
        <taxon>Magnoliopsida</taxon>
        <taxon>eudicotyledons</taxon>
        <taxon>Gunneridae</taxon>
        <taxon>Pentapetalae</taxon>
        <taxon>rosids</taxon>
        <taxon>fabids</taxon>
        <taxon>Rosales</taxon>
        <taxon>Moraceae</taxon>
        <taxon>Moreae</taxon>
        <taxon>Morus</taxon>
    </lineage>
</organism>
<dbReference type="AlphaFoldDB" id="W9R4E3"/>
<dbReference type="EMBL" id="KE344566">
    <property type="protein sequence ID" value="EXB67661.1"/>
    <property type="molecule type" value="Genomic_DNA"/>
</dbReference>
<sequence>MILKIRSLDLREAFGSFLNGLTIQEALAKTAYPSLHCITKIEAIYLAMDRTRQVYAKQNSNTGTPVTPSSPMASPLNRHTRMGSTTGLANARKAQNAKAAAQRLAHVMAHQAADEDDEEDDLLYDYGGTRSLGLGGGRAIRSRSPMSLRCVNNQDQSSSTRAVPGPRSSSSSLNNLEKVSSSPQSSSSGLSTSASGTRLLQSINSVEQPQSAYSVAPNIRRLQSPNSSGQSPSSYSATATRTSQQNNPNEQPKSARSTTSLRLSSQSSIEQPPSARSSLVSLPHLGIKTVSMVPASVPISLKPPSPAISSDVHVAREKRLSLDLSMNLRETGNQRSSSVLQDELDMLQEENESLLEKLRLAEERCEDAEARGRQLEKQVATLGEGVTLEARLLSRHASSTSADFLNCVLFYANFLLLFVLLFRKEAALQQREAALRVAEQTARNGLNSEIITLRTEAETARDEATSALENLHEAERELKSLQIATQRMILTKEEMEEVVLKRCWLARYWSLCVEHGIHAEIAKARYEYWSSLAPLPVEVVLSAGQKAKEEKKDNDLEEIESDPRDLNKLSGDVNIENMLLVEKGMRELASLKVEDAVALAMALSRRLNAIRSGLSAYGCVDDLKLPIEGQFEAFELSKEESDDVLFKQAWLTYFWRRAKNHGLEPDVSEERLEFWVNHNTKPPTSHDAVDVERGLIELRKFGIENQLWEESRKELELDTNRKRQSQSDF</sequence>
<accession>W9R4E3</accession>
<name>W9R4E3_9ROSA</name>
<evidence type="ECO:0000313" key="3">
    <source>
        <dbReference type="EMBL" id="EXB67661.1"/>
    </source>
</evidence>
<feature type="compositionally biased region" description="Low complexity" evidence="2">
    <location>
        <begin position="180"/>
        <end position="194"/>
    </location>
</feature>
<reference evidence="4" key="1">
    <citation type="submission" date="2013-01" db="EMBL/GenBank/DDBJ databases">
        <title>Draft Genome Sequence of a Mulberry Tree, Morus notabilis C.K. Schneid.</title>
        <authorList>
            <person name="He N."/>
            <person name="Zhao S."/>
        </authorList>
    </citation>
    <scope>NUCLEOTIDE SEQUENCE</scope>
</reference>
<feature type="compositionally biased region" description="Low complexity" evidence="2">
    <location>
        <begin position="254"/>
        <end position="268"/>
    </location>
</feature>
<feature type="compositionally biased region" description="Polar residues" evidence="2">
    <location>
        <begin position="237"/>
        <end position="252"/>
    </location>
</feature>